<accession>A0A0P4VVH1</accession>
<evidence type="ECO:0000256" key="4">
    <source>
        <dbReference type="ARBA" id="ARBA00022759"/>
    </source>
</evidence>
<evidence type="ECO:0000256" key="1">
    <source>
        <dbReference type="ARBA" id="ARBA00022679"/>
    </source>
</evidence>
<keyword evidence="4" id="KW-0255">Endonuclease</keyword>
<keyword evidence="6" id="KW-0695">RNA-directed DNA polymerase</keyword>
<dbReference type="SUPFAM" id="SSF56672">
    <property type="entry name" value="DNA/RNA polymerases"/>
    <property type="match status" value="1"/>
</dbReference>
<dbReference type="PANTHER" id="PTHR33050">
    <property type="entry name" value="REVERSE TRANSCRIPTASE DOMAIN-CONTAINING PROTEIN"/>
    <property type="match status" value="1"/>
</dbReference>
<keyword evidence="2" id="KW-0548">Nucleotidyltransferase</keyword>
<dbReference type="InterPro" id="IPR043502">
    <property type="entry name" value="DNA/RNA_pol_sf"/>
</dbReference>
<reference evidence="8" key="1">
    <citation type="submission" date="2015-09" db="EMBL/GenBank/DDBJ databases">
        <title>Scylla olivacea transcriptome.</title>
        <authorList>
            <person name="Ikhwanuddin M."/>
        </authorList>
    </citation>
    <scope>NUCLEOTIDE SEQUENCE</scope>
</reference>
<organism evidence="8">
    <name type="scientific">Scylla olivacea</name>
    <name type="common">Orange mud crab</name>
    <name type="synonym">Cancer olivacea</name>
    <dbReference type="NCBI Taxonomy" id="85551"/>
    <lineage>
        <taxon>Eukaryota</taxon>
        <taxon>Metazoa</taxon>
        <taxon>Ecdysozoa</taxon>
        <taxon>Arthropoda</taxon>
        <taxon>Crustacea</taxon>
        <taxon>Multicrustacea</taxon>
        <taxon>Malacostraca</taxon>
        <taxon>Eumalacostraca</taxon>
        <taxon>Eucarida</taxon>
        <taxon>Decapoda</taxon>
        <taxon>Pleocyemata</taxon>
        <taxon>Brachyura</taxon>
        <taxon>Eubrachyura</taxon>
        <taxon>Portunoidea</taxon>
        <taxon>Portunidae</taxon>
        <taxon>Portuninae</taxon>
        <taxon>Scylla</taxon>
    </lineage>
</organism>
<dbReference type="Pfam" id="PF17917">
    <property type="entry name" value="RT_RNaseH"/>
    <property type="match status" value="1"/>
</dbReference>
<evidence type="ECO:0000256" key="2">
    <source>
        <dbReference type="ARBA" id="ARBA00022695"/>
    </source>
</evidence>
<keyword evidence="3" id="KW-0540">Nuclease</keyword>
<dbReference type="InterPro" id="IPR052055">
    <property type="entry name" value="Hepadnavirus_pol/RT"/>
</dbReference>
<name>A0A0P4VVH1_SCYOL</name>
<dbReference type="GO" id="GO:0004519">
    <property type="term" value="F:endonuclease activity"/>
    <property type="evidence" value="ECO:0007669"/>
    <property type="project" value="UniProtKB-KW"/>
</dbReference>
<evidence type="ECO:0000259" key="7">
    <source>
        <dbReference type="Pfam" id="PF17917"/>
    </source>
</evidence>
<evidence type="ECO:0000256" key="3">
    <source>
        <dbReference type="ARBA" id="ARBA00022722"/>
    </source>
</evidence>
<evidence type="ECO:0000313" key="8">
    <source>
        <dbReference type="EMBL" id="JAI57710.1"/>
    </source>
</evidence>
<feature type="domain" description="Reverse transcriptase RNase H-like" evidence="7">
    <location>
        <begin position="156"/>
        <end position="222"/>
    </location>
</feature>
<evidence type="ECO:0000256" key="5">
    <source>
        <dbReference type="ARBA" id="ARBA00022801"/>
    </source>
</evidence>
<dbReference type="CDD" id="cd09275">
    <property type="entry name" value="RNase_HI_RT_DIRS1"/>
    <property type="match status" value="1"/>
</dbReference>
<dbReference type="GO" id="GO:0003964">
    <property type="term" value="F:RNA-directed DNA polymerase activity"/>
    <property type="evidence" value="ECO:0007669"/>
    <property type="project" value="UniProtKB-KW"/>
</dbReference>
<dbReference type="InterPro" id="IPR041373">
    <property type="entry name" value="RT_RNaseH"/>
</dbReference>
<keyword evidence="5" id="KW-0378">Hydrolase</keyword>
<dbReference type="PANTHER" id="PTHR33050:SF7">
    <property type="entry name" value="RIBONUCLEASE H"/>
    <property type="match status" value="1"/>
</dbReference>
<evidence type="ECO:0000256" key="6">
    <source>
        <dbReference type="ARBA" id="ARBA00022918"/>
    </source>
</evidence>
<sequence>MCSKSVEDCVACLKDTVEILQNVGFCINMDKSVLVPTKRIEYLGNIIDSEAMTVTLPARRVKKIVESCSSLASRNKAKIREVARVVGMLVAAIPAVELGKLHYRILEKAKIVALKVGKGNFDKFMTISKEMKMELSWWISEVGTQVRKIIRTAPSVEVFTDASDLGWGGCVLKHSTNGKWTTEESCLHINARELKAILFTLQSFAYLLKGCHVKVMCDNTTAIAYVNEMGGTKSLECNSICIDIWNWCISNDIWITCAHIPGKKNVLADEASRNFNDRHEWKLNPKIFKELCVVFGTPSIDLFASRLNKQIDCFCSWRPDPEAKHVDAFTLNWASFDLIYLFPPFSLITRCLQKMREERPKGWMVVPMWTSQPWMGPLLQMLIKAPRLITQKTKVLRHPSSAEEHPIMTHTQLMACLLSGNNLEGEVYRQKVQRLSWHRGDQVQCGNIDHTLKDGHHFVIDGISIPLLRL</sequence>
<dbReference type="GO" id="GO:0016787">
    <property type="term" value="F:hydrolase activity"/>
    <property type="evidence" value="ECO:0007669"/>
    <property type="project" value="UniProtKB-KW"/>
</dbReference>
<dbReference type="AlphaFoldDB" id="A0A0P4VVH1"/>
<keyword evidence="1" id="KW-0808">Transferase</keyword>
<protein>
    <recommendedName>
        <fullName evidence="7">Reverse transcriptase RNase H-like domain-containing protein</fullName>
    </recommendedName>
</protein>
<proteinExistence type="predicted"/>
<dbReference type="EMBL" id="GDRN01105585">
    <property type="protein sequence ID" value="JAI57710.1"/>
    <property type="molecule type" value="Transcribed_RNA"/>
</dbReference>